<name>A0A382WEQ3_9ZZZZ</name>
<protein>
    <submittedName>
        <fullName evidence="1">Uncharacterized protein</fullName>
    </submittedName>
</protein>
<dbReference type="Gene3D" id="1.25.40.10">
    <property type="entry name" value="Tetratricopeptide repeat domain"/>
    <property type="match status" value="2"/>
</dbReference>
<dbReference type="EMBL" id="UINC01159169">
    <property type="protein sequence ID" value="SVD57114.1"/>
    <property type="molecule type" value="Genomic_DNA"/>
</dbReference>
<gene>
    <name evidence="1" type="ORF">METZ01_LOCUS409968</name>
</gene>
<evidence type="ECO:0000313" key="1">
    <source>
        <dbReference type="EMBL" id="SVD57114.1"/>
    </source>
</evidence>
<proteinExistence type="predicted"/>
<feature type="non-terminal residue" evidence="1">
    <location>
        <position position="200"/>
    </location>
</feature>
<dbReference type="InterPro" id="IPR011990">
    <property type="entry name" value="TPR-like_helical_dom_sf"/>
</dbReference>
<sequence>MKVIFFLSFVVFIACNDKIEEKQEQKSVLTLLSKDIALTPNNPELFVKRAEYFITENNLQSALVDYQQCLKLLPSNGHYHYKVAYLYYEISKADKTKQRYPEKALSHLEKALQLHSDSILALLLKSELQLVFSEPKKAILHLNQVIELDYNVPKAHLLKGYIYSALGDELKAKQFFHNAIDIDVNYEEAAKKTSAITPVP</sequence>
<dbReference type="InterPro" id="IPR019734">
    <property type="entry name" value="TPR_rpt"/>
</dbReference>
<dbReference type="PROSITE" id="PS51257">
    <property type="entry name" value="PROKAR_LIPOPROTEIN"/>
    <property type="match status" value="1"/>
</dbReference>
<dbReference type="PROSITE" id="PS50005">
    <property type="entry name" value="TPR"/>
    <property type="match status" value="1"/>
</dbReference>
<dbReference type="SUPFAM" id="SSF81901">
    <property type="entry name" value="HCP-like"/>
    <property type="match status" value="1"/>
</dbReference>
<dbReference type="SMART" id="SM00028">
    <property type="entry name" value="TPR"/>
    <property type="match status" value="3"/>
</dbReference>
<reference evidence="1" key="1">
    <citation type="submission" date="2018-05" db="EMBL/GenBank/DDBJ databases">
        <authorList>
            <person name="Lanie J.A."/>
            <person name="Ng W.-L."/>
            <person name="Kazmierczak K.M."/>
            <person name="Andrzejewski T.M."/>
            <person name="Davidsen T.M."/>
            <person name="Wayne K.J."/>
            <person name="Tettelin H."/>
            <person name="Glass J.I."/>
            <person name="Rusch D."/>
            <person name="Podicherti R."/>
            <person name="Tsui H.-C.T."/>
            <person name="Winkler M.E."/>
        </authorList>
    </citation>
    <scope>NUCLEOTIDE SEQUENCE</scope>
</reference>
<dbReference type="AlphaFoldDB" id="A0A382WEQ3"/>
<accession>A0A382WEQ3</accession>
<dbReference type="PANTHER" id="PTHR45153">
    <property type="entry name" value="TETRATRICOPEPTIDE REPEAT PROTEIN 16"/>
    <property type="match status" value="1"/>
</dbReference>
<dbReference type="PANTHER" id="PTHR45153:SF1">
    <property type="entry name" value="TETRATRICOPEPTIDE REPEAT PROTEIN 16"/>
    <property type="match status" value="1"/>
</dbReference>
<dbReference type="Pfam" id="PF13181">
    <property type="entry name" value="TPR_8"/>
    <property type="match status" value="1"/>
</dbReference>
<organism evidence="1">
    <name type="scientific">marine metagenome</name>
    <dbReference type="NCBI Taxonomy" id="408172"/>
    <lineage>
        <taxon>unclassified sequences</taxon>
        <taxon>metagenomes</taxon>
        <taxon>ecological metagenomes</taxon>
    </lineage>
</organism>